<dbReference type="InParanoid" id="A0A2U3MW09"/>
<reference evidence="3" key="1">
    <citation type="submission" date="2018-03" db="EMBL/GenBank/DDBJ databases">
        <authorList>
            <person name="Blom J."/>
        </authorList>
    </citation>
    <scope>NUCLEOTIDE SEQUENCE [LARGE SCALE GENOMIC DNA]</scope>
    <source>
        <strain evidence="3">KPC-SM-21</strain>
    </source>
</reference>
<evidence type="ECO:0000256" key="1">
    <source>
        <dbReference type="SAM" id="SignalP"/>
    </source>
</evidence>
<feature type="chain" id="PRO_5015775927" evidence="1">
    <location>
        <begin position="18"/>
        <end position="74"/>
    </location>
</feature>
<gene>
    <name evidence="2" type="ORF">KPC_0789</name>
</gene>
<organism evidence="2 3">
    <name type="scientific">Acinetobacter stercoris</name>
    <dbReference type="NCBI Taxonomy" id="2126983"/>
    <lineage>
        <taxon>Bacteria</taxon>
        <taxon>Pseudomonadati</taxon>
        <taxon>Pseudomonadota</taxon>
        <taxon>Gammaproteobacteria</taxon>
        <taxon>Moraxellales</taxon>
        <taxon>Moraxellaceae</taxon>
        <taxon>Acinetobacter</taxon>
    </lineage>
</organism>
<dbReference type="AlphaFoldDB" id="A0A2U3MW09"/>
<dbReference type="RefSeq" id="WP_121973133.1">
    <property type="nucleotide sequence ID" value="NZ_OOGT01000022.1"/>
</dbReference>
<evidence type="ECO:0000313" key="3">
    <source>
        <dbReference type="Proteomes" id="UP000245974"/>
    </source>
</evidence>
<evidence type="ECO:0000313" key="2">
    <source>
        <dbReference type="EMBL" id="SPL69611.1"/>
    </source>
</evidence>
<sequence length="74" mass="8298">MKRALFLPFIFTLSVCACSQQQSDNERNSKVDSATSSKQDLNFQVNNALKDKNIEILATRFIPPVEKNGSIISH</sequence>
<proteinExistence type="predicted"/>
<keyword evidence="3" id="KW-1185">Reference proteome</keyword>
<dbReference type="EMBL" id="OOGT01000022">
    <property type="protein sequence ID" value="SPL69611.1"/>
    <property type="molecule type" value="Genomic_DNA"/>
</dbReference>
<name>A0A2U3MW09_9GAMM</name>
<accession>A0A2U3MW09</accession>
<dbReference type="PROSITE" id="PS51257">
    <property type="entry name" value="PROKAR_LIPOPROTEIN"/>
    <property type="match status" value="1"/>
</dbReference>
<keyword evidence="1" id="KW-0732">Signal</keyword>
<feature type="signal peptide" evidence="1">
    <location>
        <begin position="1"/>
        <end position="17"/>
    </location>
</feature>
<protein>
    <submittedName>
        <fullName evidence="2">Uncharacterized protein</fullName>
    </submittedName>
</protein>
<dbReference type="Proteomes" id="UP000245974">
    <property type="component" value="Unassembled WGS sequence"/>
</dbReference>